<accession>A0ABP9VLC1</accession>
<gene>
    <name evidence="7" type="primary">nhaA_1</name>
    <name evidence="6" type="synonym">nhaA</name>
    <name evidence="7" type="ORF">Rcae01_00387</name>
</gene>
<dbReference type="InterPro" id="IPR004670">
    <property type="entry name" value="NhaA"/>
</dbReference>
<feature type="transmembrane region" description="Helical" evidence="6">
    <location>
        <begin position="430"/>
        <end position="449"/>
    </location>
</feature>
<name>A0ABP9VLC1_9BACT</name>
<feature type="transmembrane region" description="Helical" evidence="6">
    <location>
        <begin position="187"/>
        <end position="208"/>
    </location>
</feature>
<keyword evidence="6" id="KW-0813">Transport</keyword>
<feature type="transmembrane region" description="Helical" evidence="6">
    <location>
        <begin position="93"/>
        <end position="111"/>
    </location>
</feature>
<feature type="transmembrane region" description="Helical" evidence="6">
    <location>
        <begin position="49"/>
        <end position="73"/>
    </location>
</feature>
<dbReference type="NCBIfam" id="TIGR00773">
    <property type="entry name" value="NhaA"/>
    <property type="match status" value="1"/>
</dbReference>
<keyword evidence="3 6" id="KW-0812">Transmembrane</keyword>
<sequence>MASPSTIEPRQQHIQPVHPNVTVPLPEQPIDRLVRTFARFLHIEATSGVLLMLCTAFAIFMANSAWADSYLMFWKTEVGVSFGSLHFRHSLRHIINDGLMVIFFFVIGLEVKRELAHGALADLRRATLPIAAAVGGMLVPAGIYLAFQYDQPAARGWGIPMATDIAFVVGFLALLGSRVPNSLRVLLLSLAIVDDIGAIIVIAIGYTHELDGRFLMLAAIGIGVVHLFSRIGVRRFPPYIIAGLFAWFAFHESGVHATLTGVILGLMTPAKATIVPDHFHQYLLQTGDLFRGEGWHNEDRRAHKVREVQRLTRETVSPLEYLEATLHPWSSYFIIPIFAMANAGVSLQLANVGDSVAVAVALGLVIGKPLGVLLFCLLTVRLGWAKMPHGLSWRILIAGSFLTGIGFTMALFIDGLAFGEEGLDTAKTGIMVGSAISALLGMTFLMWTLPKHHAPHTAEE</sequence>
<evidence type="ECO:0000256" key="2">
    <source>
        <dbReference type="ARBA" id="ARBA00022475"/>
    </source>
</evidence>
<keyword evidence="4 6" id="KW-1133">Transmembrane helix</keyword>
<keyword evidence="6" id="KW-0406">Ion transport</keyword>
<feature type="transmembrane region" description="Helical" evidence="6">
    <location>
        <begin position="395"/>
        <end position="418"/>
    </location>
</feature>
<reference evidence="7 8" key="1">
    <citation type="submission" date="2024-02" db="EMBL/GenBank/DDBJ databases">
        <title>Rhodopirellula caenicola NBRC 110016.</title>
        <authorList>
            <person name="Ichikawa N."/>
            <person name="Katano-Makiyama Y."/>
            <person name="Hidaka K."/>
        </authorList>
    </citation>
    <scope>NUCLEOTIDE SEQUENCE [LARGE SCALE GENOMIC DNA]</scope>
    <source>
        <strain evidence="7 8">NBRC 110016</strain>
    </source>
</reference>
<feature type="transmembrane region" description="Helical" evidence="6">
    <location>
        <begin position="356"/>
        <end position="383"/>
    </location>
</feature>
<dbReference type="HAMAP" id="MF_01844">
    <property type="entry name" value="NhaA"/>
    <property type="match status" value="1"/>
</dbReference>
<keyword evidence="2 6" id="KW-1003">Cell membrane</keyword>
<evidence type="ECO:0000256" key="4">
    <source>
        <dbReference type="ARBA" id="ARBA00022989"/>
    </source>
</evidence>
<evidence type="ECO:0000313" key="8">
    <source>
        <dbReference type="Proteomes" id="UP001416858"/>
    </source>
</evidence>
<dbReference type="Proteomes" id="UP001416858">
    <property type="component" value="Unassembled WGS sequence"/>
</dbReference>
<keyword evidence="6" id="KW-0915">Sodium</keyword>
<evidence type="ECO:0000256" key="3">
    <source>
        <dbReference type="ARBA" id="ARBA00022692"/>
    </source>
</evidence>
<organism evidence="7 8">
    <name type="scientific">Novipirellula caenicola</name>
    <dbReference type="NCBI Taxonomy" id="1536901"/>
    <lineage>
        <taxon>Bacteria</taxon>
        <taxon>Pseudomonadati</taxon>
        <taxon>Planctomycetota</taxon>
        <taxon>Planctomycetia</taxon>
        <taxon>Pirellulales</taxon>
        <taxon>Pirellulaceae</taxon>
        <taxon>Novipirellula</taxon>
    </lineage>
</organism>
<feature type="transmembrane region" description="Helical" evidence="6">
    <location>
        <begin position="123"/>
        <end position="145"/>
    </location>
</feature>
<proteinExistence type="inferred from homology"/>
<evidence type="ECO:0000256" key="1">
    <source>
        <dbReference type="ARBA" id="ARBA00004429"/>
    </source>
</evidence>
<dbReference type="InterPro" id="IPR023171">
    <property type="entry name" value="Na/H_antiporter_dom_sf"/>
</dbReference>
<evidence type="ECO:0000256" key="6">
    <source>
        <dbReference type="HAMAP-Rule" id="MF_01844"/>
    </source>
</evidence>
<keyword evidence="5 6" id="KW-0472">Membrane</keyword>
<dbReference type="Gene3D" id="1.20.1530.10">
    <property type="entry name" value="Na+/H+ antiporter like domain"/>
    <property type="match status" value="1"/>
</dbReference>
<protein>
    <recommendedName>
        <fullName evidence="6">Na(+)/H(+) antiporter NhaA</fullName>
    </recommendedName>
    <alternativeName>
        <fullName evidence="6">Sodium/proton antiporter NhaA</fullName>
    </alternativeName>
</protein>
<comment type="function">
    <text evidence="6">Na(+)/H(+) antiporter that extrudes sodium in exchange for external protons.</text>
</comment>
<dbReference type="PANTHER" id="PTHR30341">
    <property type="entry name" value="SODIUM ION/PROTON ANTIPORTER NHAA-RELATED"/>
    <property type="match status" value="1"/>
</dbReference>
<keyword evidence="8" id="KW-1185">Reference proteome</keyword>
<comment type="catalytic activity">
    <reaction evidence="6">
        <text>Na(+)(in) + 2 H(+)(out) = Na(+)(out) + 2 H(+)(in)</text>
        <dbReference type="Rhea" id="RHEA:29251"/>
        <dbReference type="ChEBI" id="CHEBI:15378"/>
        <dbReference type="ChEBI" id="CHEBI:29101"/>
    </reaction>
</comment>
<comment type="subcellular location">
    <subcellularLocation>
        <location evidence="1">Cell inner membrane</location>
        <topology evidence="1">Multi-pass membrane protein</topology>
    </subcellularLocation>
    <subcellularLocation>
        <location evidence="6">Cell membrane</location>
        <topology evidence="6">Multi-pass membrane protein</topology>
    </subcellularLocation>
</comment>
<dbReference type="EMBL" id="BAABRO010000001">
    <property type="protein sequence ID" value="GAA5504948.1"/>
    <property type="molecule type" value="Genomic_DNA"/>
</dbReference>
<comment type="caution">
    <text evidence="7">The sequence shown here is derived from an EMBL/GenBank/DDBJ whole genome shotgun (WGS) entry which is preliminary data.</text>
</comment>
<feature type="transmembrane region" description="Helical" evidence="6">
    <location>
        <begin position="329"/>
        <end position="350"/>
    </location>
</feature>
<keyword evidence="6" id="KW-0739">Sodium transport</keyword>
<dbReference type="Pfam" id="PF06965">
    <property type="entry name" value="Na_H_antiport_1"/>
    <property type="match status" value="1"/>
</dbReference>
<evidence type="ECO:0000256" key="5">
    <source>
        <dbReference type="ARBA" id="ARBA00023136"/>
    </source>
</evidence>
<keyword evidence="6" id="KW-0050">Antiport</keyword>
<dbReference type="PANTHER" id="PTHR30341:SF0">
    <property type="entry name" value="NA(+)_H(+) ANTIPORTER NHAA"/>
    <property type="match status" value="1"/>
</dbReference>
<feature type="transmembrane region" description="Helical" evidence="6">
    <location>
        <begin position="157"/>
        <end position="175"/>
    </location>
</feature>
<comment type="similarity">
    <text evidence="6">Belongs to the NhaA Na(+)/H(+) (TC 2.A.33) antiporter family.</text>
</comment>
<evidence type="ECO:0000313" key="7">
    <source>
        <dbReference type="EMBL" id="GAA5504948.1"/>
    </source>
</evidence>
<feature type="transmembrane region" description="Helical" evidence="6">
    <location>
        <begin position="214"/>
        <end position="233"/>
    </location>
</feature>